<evidence type="ECO:0000256" key="11">
    <source>
        <dbReference type="ARBA" id="ARBA00047715"/>
    </source>
</evidence>
<evidence type="ECO:0000256" key="4">
    <source>
        <dbReference type="ARBA" id="ARBA00011738"/>
    </source>
</evidence>
<dbReference type="InterPro" id="IPR001917">
    <property type="entry name" value="Aminotrans_II_pyridoxalP_BS"/>
</dbReference>
<dbReference type="EC" id="2.3.1.47" evidence="5"/>
<dbReference type="EMBL" id="UINC01004529">
    <property type="protein sequence ID" value="SVA14996.1"/>
    <property type="molecule type" value="Genomic_DNA"/>
</dbReference>
<evidence type="ECO:0000313" key="13">
    <source>
        <dbReference type="EMBL" id="SVA14996.1"/>
    </source>
</evidence>
<dbReference type="SUPFAM" id="SSF53383">
    <property type="entry name" value="PLP-dependent transferases"/>
    <property type="match status" value="1"/>
</dbReference>
<evidence type="ECO:0000256" key="1">
    <source>
        <dbReference type="ARBA" id="ARBA00001933"/>
    </source>
</evidence>
<dbReference type="InterPro" id="IPR015422">
    <property type="entry name" value="PyrdxlP-dep_Trfase_small"/>
</dbReference>
<dbReference type="InterPro" id="IPR050087">
    <property type="entry name" value="AON_synthase_class-II"/>
</dbReference>
<dbReference type="Gene3D" id="3.90.1150.10">
    <property type="entry name" value="Aspartate Aminotransferase, domain 1"/>
    <property type="match status" value="1"/>
</dbReference>
<evidence type="ECO:0000256" key="5">
    <source>
        <dbReference type="ARBA" id="ARBA00013187"/>
    </source>
</evidence>
<keyword evidence="6" id="KW-0808">Transferase</keyword>
<protein>
    <recommendedName>
        <fullName evidence="5">8-amino-7-oxononanoate synthase</fullName>
        <ecNumber evidence="5">2.3.1.47</ecNumber>
    </recommendedName>
    <alternativeName>
        <fullName evidence="9">7-keto-8-amino-pelargonic acid synthase</fullName>
    </alternativeName>
    <alternativeName>
        <fullName evidence="10">8-amino-7-ketopelargonate synthase</fullName>
    </alternativeName>
</protein>
<dbReference type="InterPro" id="IPR015421">
    <property type="entry name" value="PyrdxlP-dep_Trfase_major"/>
</dbReference>
<evidence type="ECO:0000256" key="2">
    <source>
        <dbReference type="ARBA" id="ARBA00004746"/>
    </source>
</evidence>
<evidence type="ECO:0000256" key="3">
    <source>
        <dbReference type="ARBA" id="ARBA00010008"/>
    </source>
</evidence>
<sequence length="380" mass="42668">MPKLLEERLKNELKALHTENLFREPLALNKNLLNLATNDYFLLRHNKQVLAKADTVAHKYGTGSGASPLLSGFLPCHQILINKLLGWKHKNFGMLFNSGFMANQALVKNLPGRHDLILVDKYIHHSIAQALNRGSTRFKRYNHLDLCHLEELLSDNTSNYDTIFVITESIFSMDGDYPDLKRLVELKKKYHFVLILDEAHGTGILGNSGAGLAEETGTFNEVDIIIGTFGKSLAGMGAYVLTNLLPIIEYLTNKAGEYIYSTFLSPHQTGVALASIDVVRNAHEKRESLKLLSRWLRSRLVEYIDVQTNYNTPIIPLIVGSNDSTLKLQALFLNKDIIVGAVRPPTVPRGSSRIRLSLNSELSKEKLEPLISIVKEWSKK</sequence>
<evidence type="ECO:0000259" key="12">
    <source>
        <dbReference type="Pfam" id="PF00155"/>
    </source>
</evidence>
<dbReference type="InterPro" id="IPR015424">
    <property type="entry name" value="PyrdxlP-dep_Trfase"/>
</dbReference>
<reference evidence="13" key="1">
    <citation type="submission" date="2018-05" db="EMBL/GenBank/DDBJ databases">
        <authorList>
            <person name="Lanie J.A."/>
            <person name="Ng W.-L."/>
            <person name="Kazmierczak K.M."/>
            <person name="Andrzejewski T.M."/>
            <person name="Davidsen T.M."/>
            <person name="Wayne K.J."/>
            <person name="Tettelin H."/>
            <person name="Glass J.I."/>
            <person name="Rusch D."/>
            <person name="Podicherti R."/>
            <person name="Tsui H.-C.T."/>
            <person name="Winkler M.E."/>
        </authorList>
    </citation>
    <scope>NUCLEOTIDE SEQUENCE</scope>
</reference>
<keyword evidence="7" id="KW-0093">Biotin biosynthesis</keyword>
<proteinExistence type="inferred from homology"/>
<evidence type="ECO:0000256" key="10">
    <source>
        <dbReference type="ARBA" id="ARBA00033381"/>
    </source>
</evidence>
<dbReference type="Pfam" id="PF00155">
    <property type="entry name" value="Aminotran_1_2"/>
    <property type="match status" value="1"/>
</dbReference>
<dbReference type="GO" id="GO:0008710">
    <property type="term" value="F:8-amino-7-oxononanoate synthase activity"/>
    <property type="evidence" value="ECO:0007669"/>
    <property type="project" value="UniProtKB-EC"/>
</dbReference>
<comment type="subunit">
    <text evidence="4">Homodimer.</text>
</comment>
<dbReference type="PROSITE" id="PS00599">
    <property type="entry name" value="AA_TRANSFER_CLASS_2"/>
    <property type="match status" value="1"/>
</dbReference>
<evidence type="ECO:0000256" key="7">
    <source>
        <dbReference type="ARBA" id="ARBA00022756"/>
    </source>
</evidence>
<dbReference type="AlphaFoldDB" id="A0A381TFT8"/>
<dbReference type="PANTHER" id="PTHR13693:SF100">
    <property type="entry name" value="8-AMINO-7-OXONONANOATE SYNTHASE"/>
    <property type="match status" value="1"/>
</dbReference>
<dbReference type="InterPro" id="IPR004839">
    <property type="entry name" value="Aminotransferase_I/II_large"/>
</dbReference>
<feature type="domain" description="Aminotransferase class I/classII large" evidence="12">
    <location>
        <begin position="31"/>
        <end position="372"/>
    </location>
</feature>
<comment type="pathway">
    <text evidence="2">Cofactor biosynthesis; biotin biosynthesis.</text>
</comment>
<gene>
    <name evidence="13" type="ORF">METZ01_LOCUS67850</name>
</gene>
<comment type="similarity">
    <text evidence="3">Belongs to the class-II pyridoxal-phosphate-dependent aminotransferase family. BioF subfamily.</text>
</comment>
<dbReference type="PANTHER" id="PTHR13693">
    <property type="entry name" value="CLASS II AMINOTRANSFERASE/8-AMINO-7-OXONONANOATE SYNTHASE"/>
    <property type="match status" value="1"/>
</dbReference>
<comment type="catalytic activity">
    <reaction evidence="11">
        <text>6-carboxyhexanoyl-[ACP] + L-alanine + H(+) = (8S)-8-amino-7-oxononanoate + holo-[ACP] + CO2</text>
        <dbReference type="Rhea" id="RHEA:42288"/>
        <dbReference type="Rhea" id="RHEA-COMP:9685"/>
        <dbReference type="Rhea" id="RHEA-COMP:9955"/>
        <dbReference type="ChEBI" id="CHEBI:15378"/>
        <dbReference type="ChEBI" id="CHEBI:16526"/>
        <dbReference type="ChEBI" id="CHEBI:57972"/>
        <dbReference type="ChEBI" id="CHEBI:64479"/>
        <dbReference type="ChEBI" id="CHEBI:78846"/>
        <dbReference type="ChEBI" id="CHEBI:149468"/>
        <dbReference type="EC" id="2.3.1.47"/>
    </reaction>
</comment>
<evidence type="ECO:0000256" key="6">
    <source>
        <dbReference type="ARBA" id="ARBA00022679"/>
    </source>
</evidence>
<evidence type="ECO:0000256" key="8">
    <source>
        <dbReference type="ARBA" id="ARBA00022898"/>
    </source>
</evidence>
<accession>A0A381TFT8</accession>
<dbReference type="Gene3D" id="3.40.640.10">
    <property type="entry name" value="Type I PLP-dependent aspartate aminotransferase-like (Major domain)"/>
    <property type="match status" value="1"/>
</dbReference>
<evidence type="ECO:0000256" key="9">
    <source>
        <dbReference type="ARBA" id="ARBA00032610"/>
    </source>
</evidence>
<dbReference type="GO" id="GO:0009102">
    <property type="term" value="P:biotin biosynthetic process"/>
    <property type="evidence" value="ECO:0007669"/>
    <property type="project" value="UniProtKB-KW"/>
</dbReference>
<organism evidence="13">
    <name type="scientific">marine metagenome</name>
    <dbReference type="NCBI Taxonomy" id="408172"/>
    <lineage>
        <taxon>unclassified sequences</taxon>
        <taxon>metagenomes</taxon>
        <taxon>ecological metagenomes</taxon>
    </lineage>
</organism>
<comment type="cofactor">
    <cofactor evidence="1">
        <name>pyridoxal 5'-phosphate</name>
        <dbReference type="ChEBI" id="CHEBI:597326"/>
    </cofactor>
</comment>
<dbReference type="GO" id="GO:0030170">
    <property type="term" value="F:pyridoxal phosphate binding"/>
    <property type="evidence" value="ECO:0007669"/>
    <property type="project" value="InterPro"/>
</dbReference>
<keyword evidence="8" id="KW-0663">Pyridoxal phosphate</keyword>
<name>A0A381TFT8_9ZZZZ</name>